<dbReference type="InterPro" id="IPR050459">
    <property type="entry name" value="WD_repeat_RBAP46/RBAP48/MSI1"/>
</dbReference>
<dbReference type="Proteomes" id="UP000799640">
    <property type="component" value="Unassembled WGS sequence"/>
</dbReference>
<feature type="repeat" description="WD" evidence="6">
    <location>
        <begin position="275"/>
        <end position="317"/>
    </location>
</feature>
<keyword evidence="4" id="KW-0156">Chromatin regulator</keyword>
<dbReference type="InterPro" id="IPR036322">
    <property type="entry name" value="WD40_repeat_dom_sf"/>
</dbReference>
<evidence type="ECO:0000313" key="8">
    <source>
        <dbReference type="EMBL" id="KAF2403014.1"/>
    </source>
</evidence>
<evidence type="ECO:0000256" key="1">
    <source>
        <dbReference type="ARBA" id="ARBA00004123"/>
    </source>
</evidence>
<feature type="repeat" description="WD" evidence="6">
    <location>
        <begin position="319"/>
        <end position="354"/>
    </location>
</feature>
<evidence type="ECO:0000256" key="5">
    <source>
        <dbReference type="ARBA" id="ARBA00023242"/>
    </source>
</evidence>
<dbReference type="AlphaFoldDB" id="A0A6G1I4A1"/>
<dbReference type="InterPro" id="IPR020472">
    <property type="entry name" value="WD40_PAC1"/>
</dbReference>
<feature type="domain" description="Histone-binding protein RBBP4-like N-terminal" evidence="7">
    <location>
        <begin position="23"/>
        <end position="93"/>
    </location>
</feature>
<dbReference type="GO" id="GO:0006325">
    <property type="term" value="P:chromatin organization"/>
    <property type="evidence" value="ECO:0007669"/>
    <property type="project" value="UniProtKB-KW"/>
</dbReference>
<proteinExistence type="predicted"/>
<dbReference type="InterPro" id="IPR022052">
    <property type="entry name" value="Histone-bd_RBBP4-like_N"/>
</dbReference>
<comment type="subcellular location">
    <subcellularLocation>
        <location evidence="1">Nucleus</location>
    </subcellularLocation>
</comment>
<keyword evidence="5" id="KW-0539">Nucleus</keyword>
<organism evidence="8 9">
    <name type="scientific">Trichodelitschia bisporula</name>
    <dbReference type="NCBI Taxonomy" id="703511"/>
    <lineage>
        <taxon>Eukaryota</taxon>
        <taxon>Fungi</taxon>
        <taxon>Dikarya</taxon>
        <taxon>Ascomycota</taxon>
        <taxon>Pezizomycotina</taxon>
        <taxon>Dothideomycetes</taxon>
        <taxon>Dothideomycetes incertae sedis</taxon>
        <taxon>Phaeotrichales</taxon>
        <taxon>Phaeotrichaceae</taxon>
        <taxon>Trichodelitschia</taxon>
    </lineage>
</organism>
<reference evidence="8" key="1">
    <citation type="journal article" date="2020" name="Stud. Mycol.">
        <title>101 Dothideomycetes genomes: a test case for predicting lifestyles and emergence of pathogens.</title>
        <authorList>
            <person name="Haridas S."/>
            <person name="Albert R."/>
            <person name="Binder M."/>
            <person name="Bloem J."/>
            <person name="Labutti K."/>
            <person name="Salamov A."/>
            <person name="Andreopoulos B."/>
            <person name="Baker S."/>
            <person name="Barry K."/>
            <person name="Bills G."/>
            <person name="Bluhm B."/>
            <person name="Cannon C."/>
            <person name="Castanera R."/>
            <person name="Culley D."/>
            <person name="Daum C."/>
            <person name="Ezra D."/>
            <person name="Gonzalez J."/>
            <person name="Henrissat B."/>
            <person name="Kuo A."/>
            <person name="Liang C."/>
            <person name="Lipzen A."/>
            <person name="Lutzoni F."/>
            <person name="Magnuson J."/>
            <person name="Mondo S."/>
            <person name="Nolan M."/>
            <person name="Ohm R."/>
            <person name="Pangilinan J."/>
            <person name="Park H.-J."/>
            <person name="Ramirez L."/>
            <person name="Alfaro M."/>
            <person name="Sun H."/>
            <person name="Tritt A."/>
            <person name="Yoshinaga Y."/>
            <person name="Zwiers L.-H."/>
            <person name="Turgeon B."/>
            <person name="Goodwin S."/>
            <person name="Spatafora J."/>
            <person name="Crous P."/>
            <person name="Grigoriev I."/>
        </authorList>
    </citation>
    <scope>NUCLEOTIDE SEQUENCE</scope>
    <source>
        <strain evidence="8">CBS 262.69</strain>
    </source>
</reference>
<dbReference type="Pfam" id="PF00400">
    <property type="entry name" value="WD40"/>
    <property type="match status" value="3"/>
</dbReference>
<sequence length="430" mass="48283">MPDLNMADTVEDPQIVDQKIINEEYKIWKKNTPFLYDMIYARALAWPTLTAQWFPDKRELPNLDCAEHRILFGTNTSGQEPNFLHIARVEIPNVNNAGPKDFNDTSGELGGYGGARKPFTFDITQSIAHAGEVNKARYMPQNPDIIASMSPDARVLVFDRTKHPLQPKDNTPRPDVELKGHEQEGFGMSWNPHVEGRLATASQDATVRLWDLTEFTKAMQSNHTSCATWTHHTATVNDVEFHPIHQHWVGSVSDDLTLQVIDDRQAQHKTALFKKEAHQDAINCLAFHPSWNPVVATGSADKTVALWDLRALDKVLHTIDVHKDVVIKVGWHPQSAAILTSAGNDRRINVYDLSRIGDEQTDEDAEEGPPELLFIHGGFTDNVTDFSWNPTDPFVMLGAAEDNQLQIFKPAKAILTTPLLEDITLPEVQE</sequence>
<feature type="repeat" description="WD" evidence="6">
    <location>
        <begin position="178"/>
        <end position="220"/>
    </location>
</feature>
<dbReference type="PROSITE" id="PS00678">
    <property type="entry name" value="WD_REPEATS_1"/>
    <property type="match status" value="2"/>
</dbReference>
<accession>A0A6G1I4A1</accession>
<keyword evidence="2 6" id="KW-0853">WD repeat</keyword>
<dbReference type="PRINTS" id="PR00320">
    <property type="entry name" value="GPROTEINBRPT"/>
</dbReference>
<evidence type="ECO:0000256" key="6">
    <source>
        <dbReference type="PROSITE-ProRule" id="PRU00221"/>
    </source>
</evidence>
<dbReference type="OrthoDB" id="427795at2759"/>
<dbReference type="InterPro" id="IPR019775">
    <property type="entry name" value="WD40_repeat_CS"/>
</dbReference>
<dbReference type="GO" id="GO:0005634">
    <property type="term" value="C:nucleus"/>
    <property type="evidence" value="ECO:0007669"/>
    <property type="project" value="UniProtKB-SubCell"/>
</dbReference>
<dbReference type="SMART" id="SM00320">
    <property type="entry name" value="WD40"/>
    <property type="match status" value="6"/>
</dbReference>
<keyword evidence="3" id="KW-0677">Repeat</keyword>
<dbReference type="InterPro" id="IPR015943">
    <property type="entry name" value="WD40/YVTN_repeat-like_dom_sf"/>
</dbReference>
<dbReference type="EMBL" id="ML996690">
    <property type="protein sequence ID" value="KAF2403014.1"/>
    <property type="molecule type" value="Genomic_DNA"/>
</dbReference>
<evidence type="ECO:0000313" key="9">
    <source>
        <dbReference type="Proteomes" id="UP000799640"/>
    </source>
</evidence>
<dbReference type="Pfam" id="PF12265">
    <property type="entry name" value="CAF1C_H4-bd"/>
    <property type="match status" value="1"/>
</dbReference>
<evidence type="ECO:0000256" key="3">
    <source>
        <dbReference type="ARBA" id="ARBA00022737"/>
    </source>
</evidence>
<evidence type="ECO:0000259" key="7">
    <source>
        <dbReference type="Pfam" id="PF12265"/>
    </source>
</evidence>
<keyword evidence="9" id="KW-1185">Reference proteome</keyword>
<dbReference type="PROSITE" id="PS50082">
    <property type="entry name" value="WD_REPEATS_2"/>
    <property type="match status" value="3"/>
</dbReference>
<evidence type="ECO:0000256" key="2">
    <source>
        <dbReference type="ARBA" id="ARBA00022574"/>
    </source>
</evidence>
<name>A0A6G1I4A1_9PEZI</name>
<protein>
    <submittedName>
        <fullName evidence="8">WD40 repeat-like protein</fullName>
    </submittedName>
</protein>
<dbReference type="PANTHER" id="PTHR22850">
    <property type="entry name" value="WD40 REPEAT FAMILY"/>
    <property type="match status" value="1"/>
</dbReference>
<evidence type="ECO:0000256" key="4">
    <source>
        <dbReference type="ARBA" id="ARBA00022853"/>
    </source>
</evidence>
<dbReference type="PROSITE" id="PS50294">
    <property type="entry name" value="WD_REPEATS_REGION"/>
    <property type="match status" value="2"/>
</dbReference>
<dbReference type="Gene3D" id="2.130.10.10">
    <property type="entry name" value="YVTN repeat-like/Quinoprotein amine dehydrogenase"/>
    <property type="match status" value="1"/>
</dbReference>
<gene>
    <name evidence="8" type="ORF">EJ06DRAFT_580212</name>
</gene>
<dbReference type="InterPro" id="IPR001680">
    <property type="entry name" value="WD40_rpt"/>
</dbReference>
<dbReference type="SUPFAM" id="SSF50978">
    <property type="entry name" value="WD40 repeat-like"/>
    <property type="match status" value="1"/>
</dbReference>